<dbReference type="SMART" id="SM00530">
    <property type="entry name" value="HTH_XRE"/>
    <property type="match status" value="1"/>
</dbReference>
<feature type="domain" description="HTH cro/C1-type" evidence="1">
    <location>
        <begin position="14"/>
        <end position="68"/>
    </location>
</feature>
<proteinExistence type="predicted"/>
<dbReference type="InterPro" id="IPR010982">
    <property type="entry name" value="Lambda_DNA-bd_dom_sf"/>
</dbReference>
<reference evidence="2 3" key="1">
    <citation type="submission" date="2018-08" db="EMBL/GenBank/DDBJ databases">
        <title>A genome reference for cultivated species of the human gut microbiota.</title>
        <authorList>
            <person name="Zou Y."/>
            <person name="Xue W."/>
            <person name="Luo G."/>
        </authorList>
    </citation>
    <scope>NUCLEOTIDE SEQUENCE [LARGE SCALE GENOMIC DNA]</scope>
    <source>
        <strain evidence="2 3">AM34-3LB</strain>
    </source>
</reference>
<dbReference type="EMBL" id="QSID01000003">
    <property type="protein sequence ID" value="RHC66978.1"/>
    <property type="molecule type" value="Genomic_DNA"/>
</dbReference>
<keyword evidence="3" id="KW-1185">Reference proteome</keyword>
<dbReference type="InterPro" id="IPR001387">
    <property type="entry name" value="Cro/C1-type_HTH"/>
</dbReference>
<comment type="caution">
    <text evidence="2">The sequence shown here is derived from an EMBL/GenBank/DDBJ whole genome shotgun (WGS) entry which is preliminary data.</text>
</comment>
<accession>A0A414B860</accession>
<dbReference type="SUPFAM" id="SSF47413">
    <property type="entry name" value="lambda repressor-like DNA-binding domains"/>
    <property type="match status" value="1"/>
</dbReference>
<evidence type="ECO:0000313" key="3">
    <source>
        <dbReference type="Proteomes" id="UP000284621"/>
    </source>
</evidence>
<gene>
    <name evidence="2" type="ORF">DW833_03830</name>
</gene>
<dbReference type="Proteomes" id="UP000284621">
    <property type="component" value="Unassembled WGS sequence"/>
</dbReference>
<name>A0A414B860_9FIRM</name>
<dbReference type="Gene3D" id="1.10.260.40">
    <property type="entry name" value="lambda repressor-like DNA-binding domains"/>
    <property type="match status" value="1"/>
</dbReference>
<dbReference type="CDD" id="cd00093">
    <property type="entry name" value="HTH_XRE"/>
    <property type="match status" value="1"/>
</dbReference>
<evidence type="ECO:0000259" key="1">
    <source>
        <dbReference type="PROSITE" id="PS50943"/>
    </source>
</evidence>
<dbReference type="GO" id="GO:0003677">
    <property type="term" value="F:DNA binding"/>
    <property type="evidence" value="ECO:0007669"/>
    <property type="project" value="InterPro"/>
</dbReference>
<dbReference type="AlphaFoldDB" id="A0A414B860"/>
<dbReference type="Pfam" id="PF01381">
    <property type="entry name" value="HTH_3"/>
    <property type="match status" value="1"/>
</dbReference>
<organism evidence="2 3">
    <name type="scientific">Anaerobutyricum hallii</name>
    <dbReference type="NCBI Taxonomy" id="39488"/>
    <lineage>
        <taxon>Bacteria</taxon>
        <taxon>Bacillati</taxon>
        <taxon>Bacillota</taxon>
        <taxon>Clostridia</taxon>
        <taxon>Lachnospirales</taxon>
        <taxon>Lachnospiraceae</taxon>
        <taxon>Anaerobutyricum</taxon>
    </lineage>
</organism>
<protein>
    <submittedName>
        <fullName evidence="2">XRE family transcriptional regulator</fullName>
    </submittedName>
</protein>
<sequence length="145" mass="16309">MWEEVNTMTFAEKLREVMKEQNLSQSDLSRLTGIGRSSISQYLSGRNIPSPQRQEDIAVALKLPEDYFIGEINAEKELISRAKVKRLTLTETARIMGLSKDILAENIEKGKFSAWAQVLSGKGQKRVFYINAKKFAEAEGVELGV</sequence>
<dbReference type="PROSITE" id="PS50943">
    <property type="entry name" value="HTH_CROC1"/>
    <property type="match status" value="1"/>
</dbReference>
<evidence type="ECO:0000313" key="2">
    <source>
        <dbReference type="EMBL" id="RHC66978.1"/>
    </source>
</evidence>